<organism evidence="1 2">
    <name type="scientific">Roseomonas fluvialis</name>
    <dbReference type="NCBI Taxonomy" id="1750527"/>
    <lineage>
        <taxon>Bacteria</taxon>
        <taxon>Pseudomonadati</taxon>
        <taxon>Pseudomonadota</taxon>
        <taxon>Alphaproteobacteria</taxon>
        <taxon>Acetobacterales</taxon>
        <taxon>Roseomonadaceae</taxon>
        <taxon>Roseomonas</taxon>
    </lineage>
</organism>
<name>A0ABM7YA26_9PROT</name>
<keyword evidence="2" id="KW-1185">Reference proteome</keyword>
<protein>
    <submittedName>
        <fullName evidence="1">Uncharacterized protein</fullName>
    </submittedName>
</protein>
<evidence type="ECO:0000313" key="2">
    <source>
        <dbReference type="Proteomes" id="UP000831327"/>
    </source>
</evidence>
<dbReference type="EMBL" id="AP025637">
    <property type="protein sequence ID" value="BDG74884.1"/>
    <property type="molecule type" value="Genomic_DNA"/>
</dbReference>
<proteinExistence type="predicted"/>
<dbReference type="Proteomes" id="UP000831327">
    <property type="component" value="Chromosome"/>
</dbReference>
<evidence type="ECO:0000313" key="1">
    <source>
        <dbReference type="EMBL" id="BDG74884.1"/>
    </source>
</evidence>
<gene>
    <name evidence="1" type="ORF">Rmf_48130</name>
</gene>
<accession>A0ABM7YA26</accession>
<sequence length="61" mass="6711">MRRVPDDVTARLLDRFGDAANAPYEAMHHTGANFAPQRYPRTAVSALVSPISKTKGDVRDV</sequence>
<reference evidence="1 2" key="1">
    <citation type="journal article" date="2016" name="Microbes Environ.">
        <title>Phylogenetically diverse aerobic anoxygenic phototrophic bacteria isolated from epilithic biofilms in Tama river, Japan.</title>
        <authorList>
            <person name="Hirose S."/>
            <person name="Matsuura K."/>
            <person name="Haruta S."/>
        </authorList>
    </citation>
    <scope>NUCLEOTIDE SEQUENCE [LARGE SCALE GENOMIC DNA]</scope>
    <source>
        <strain evidence="1 2">S08</strain>
    </source>
</reference>